<evidence type="ECO:0000313" key="1">
    <source>
        <dbReference type="EMBL" id="OAQ23733.1"/>
    </source>
</evidence>
<reference evidence="1 2" key="1">
    <citation type="submission" date="2016-05" db="EMBL/GenBank/DDBJ databases">
        <title>Genome sequencing reveals origins of a unique bacterial endosymbiosis in the earliest lineages of terrestrial Fungi.</title>
        <authorList>
            <consortium name="DOE Joint Genome Institute"/>
            <person name="Uehling J."/>
            <person name="Gryganskyi A."/>
            <person name="Hameed K."/>
            <person name="Tschaplinski T."/>
            <person name="Misztal P."/>
            <person name="Wu S."/>
            <person name="Desiro A."/>
            <person name="Vande Pol N."/>
            <person name="Du Z.-Y."/>
            <person name="Zienkiewicz A."/>
            <person name="Zienkiewicz K."/>
            <person name="Morin E."/>
            <person name="Tisserant E."/>
            <person name="Splivallo R."/>
            <person name="Hainaut M."/>
            <person name="Henrissat B."/>
            <person name="Ohm R."/>
            <person name="Kuo A."/>
            <person name="Yan J."/>
            <person name="Lipzen A."/>
            <person name="Nolan M."/>
            <person name="Labutti K."/>
            <person name="Barry K."/>
            <person name="Goldstein A."/>
            <person name="Labbe J."/>
            <person name="Schadt C."/>
            <person name="Tuskan G."/>
            <person name="Grigoriev I."/>
            <person name="Martin F."/>
            <person name="Vilgalys R."/>
            <person name="Bonito G."/>
        </authorList>
    </citation>
    <scope>NUCLEOTIDE SEQUENCE [LARGE SCALE GENOMIC DNA]</scope>
    <source>
        <strain evidence="1 2">AG-77</strain>
    </source>
</reference>
<feature type="non-terminal residue" evidence="1">
    <location>
        <position position="1"/>
    </location>
</feature>
<protein>
    <submittedName>
        <fullName evidence="1">Uncharacterized protein</fullName>
    </submittedName>
</protein>
<dbReference type="AlphaFoldDB" id="A0A197JFF5"/>
<sequence length="134" mass="15006">LRFPFFLLLLYKSPTKNLPSIIRFRTFNLRLPSRTKFFFSASPNTNSTQLQHSIKHEDLVCLYRCLSLCPSAPLNGYGGGALGGRSTSGSEPFSQCARICSRCSRSGERRRWINSFVGFNNANGRRRSSSGSDC</sequence>
<dbReference type="Proteomes" id="UP000078512">
    <property type="component" value="Unassembled WGS sequence"/>
</dbReference>
<name>A0A197JFF5_9FUNG</name>
<dbReference type="EMBL" id="KV442110">
    <property type="protein sequence ID" value="OAQ23733.1"/>
    <property type="molecule type" value="Genomic_DNA"/>
</dbReference>
<proteinExistence type="predicted"/>
<gene>
    <name evidence="1" type="ORF">K457DRAFT_36345</name>
</gene>
<keyword evidence="2" id="KW-1185">Reference proteome</keyword>
<evidence type="ECO:0000313" key="2">
    <source>
        <dbReference type="Proteomes" id="UP000078512"/>
    </source>
</evidence>
<accession>A0A197JFF5</accession>
<organism evidence="1 2">
    <name type="scientific">Linnemannia elongata AG-77</name>
    <dbReference type="NCBI Taxonomy" id="1314771"/>
    <lineage>
        <taxon>Eukaryota</taxon>
        <taxon>Fungi</taxon>
        <taxon>Fungi incertae sedis</taxon>
        <taxon>Mucoromycota</taxon>
        <taxon>Mortierellomycotina</taxon>
        <taxon>Mortierellomycetes</taxon>
        <taxon>Mortierellales</taxon>
        <taxon>Mortierellaceae</taxon>
        <taxon>Linnemannia</taxon>
    </lineage>
</organism>